<feature type="domain" description="Tyrosine specific protein phosphatases" evidence="2">
    <location>
        <begin position="126"/>
        <end position="160"/>
    </location>
</feature>
<dbReference type="Pfam" id="PF13350">
    <property type="entry name" value="Y_phosphatase3"/>
    <property type="match status" value="1"/>
</dbReference>
<dbReference type="Gene3D" id="3.90.190.10">
    <property type="entry name" value="Protein tyrosine phosphatase superfamily"/>
    <property type="match status" value="1"/>
</dbReference>
<dbReference type="RefSeq" id="WP_330195315.1">
    <property type="nucleotide sequence ID" value="NZ_JAZDRO010000001.1"/>
</dbReference>
<dbReference type="PROSITE" id="PS00383">
    <property type="entry name" value="TYR_PHOSPHATASE_1"/>
    <property type="match status" value="1"/>
</dbReference>
<dbReference type="InterPro" id="IPR016130">
    <property type="entry name" value="Tyr_Pase_AS"/>
</dbReference>
<dbReference type="SUPFAM" id="SSF52799">
    <property type="entry name" value="(Phosphotyrosine protein) phosphatases II"/>
    <property type="match status" value="1"/>
</dbReference>
<dbReference type="EC" id="3.1.3.48" evidence="3"/>
<comment type="similarity">
    <text evidence="1">Belongs to the protein-tyrosine phosphatase family.</text>
</comment>
<dbReference type="InterPro" id="IPR000387">
    <property type="entry name" value="Tyr_Pase_dom"/>
</dbReference>
<accession>A0ABU7LW51</accession>
<evidence type="ECO:0000313" key="3">
    <source>
        <dbReference type="EMBL" id="MEE2565783.1"/>
    </source>
</evidence>
<keyword evidence="3" id="KW-0378">Hydrolase</keyword>
<dbReference type="GO" id="GO:0004725">
    <property type="term" value="F:protein tyrosine phosphatase activity"/>
    <property type="evidence" value="ECO:0007669"/>
    <property type="project" value="UniProtKB-EC"/>
</dbReference>
<dbReference type="InterPro" id="IPR029021">
    <property type="entry name" value="Prot-tyrosine_phosphatase-like"/>
</dbReference>
<evidence type="ECO:0000256" key="1">
    <source>
        <dbReference type="ARBA" id="ARBA00009580"/>
    </source>
</evidence>
<dbReference type="EMBL" id="JAZDRO010000001">
    <property type="protein sequence ID" value="MEE2565783.1"/>
    <property type="molecule type" value="Genomic_DNA"/>
</dbReference>
<dbReference type="PANTHER" id="PTHR31126:SF1">
    <property type="entry name" value="TYROSINE SPECIFIC PROTEIN PHOSPHATASES DOMAIN-CONTAINING PROTEIN"/>
    <property type="match status" value="1"/>
</dbReference>
<comment type="caution">
    <text evidence="3">The sequence shown here is derived from an EMBL/GenBank/DDBJ whole genome shotgun (WGS) entry which is preliminary data.</text>
</comment>
<keyword evidence="4" id="KW-1185">Reference proteome</keyword>
<sequence>MSRVIPFEGIRNFRHFGGYSGRDGRKLREGLYRSGHFSRATEADRKALADLNITHVTDLRRPQEREREPSNWAEESGVYVLESDIAGHREPPHLAFLREGDLSLSGIRDFMLSTYRRLPTDPGNKKVFAAGLRALGEVGTQGFVVHCAAGKDRTGIFCALAQSLVGVGRDAINDDYLMTNIAVDYDRVVPEVAAGIEANYGRRIPDTEMRLFLGVDADYLDQAFGVIGDPRTYMRDELGLSEDELDAIERRLLVP</sequence>
<dbReference type="InterPro" id="IPR026893">
    <property type="entry name" value="Tyr/Ser_Pase_IphP-type"/>
</dbReference>
<reference evidence="3 4" key="1">
    <citation type="submission" date="2024-01" db="EMBL/GenBank/DDBJ databases">
        <title>Hyphobacterium bacterium isolated from marine sediment.</title>
        <authorList>
            <person name="Zhao S."/>
        </authorList>
    </citation>
    <scope>NUCLEOTIDE SEQUENCE [LARGE SCALE GENOMIC DNA]</scope>
    <source>
        <strain evidence="3 4">Y60-23</strain>
    </source>
</reference>
<protein>
    <submittedName>
        <fullName evidence="3">Tyrosine-protein phosphatase</fullName>
        <ecNumber evidence="3">3.1.3.48</ecNumber>
    </submittedName>
</protein>
<name>A0ABU7LW51_9PROT</name>
<gene>
    <name evidence="3" type="ORF">V0U35_03745</name>
</gene>
<dbReference type="PANTHER" id="PTHR31126">
    <property type="entry name" value="TYROSINE-PROTEIN PHOSPHATASE"/>
    <property type="match status" value="1"/>
</dbReference>
<dbReference type="Proteomes" id="UP001310692">
    <property type="component" value="Unassembled WGS sequence"/>
</dbReference>
<evidence type="ECO:0000313" key="4">
    <source>
        <dbReference type="Proteomes" id="UP001310692"/>
    </source>
</evidence>
<dbReference type="PROSITE" id="PS50056">
    <property type="entry name" value="TYR_PHOSPHATASE_2"/>
    <property type="match status" value="1"/>
</dbReference>
<evidence type="ECO:0000259" key="2">
    <source>
        <dbReference type="PROSITE" id="PS50056"/>
    </source>
</evidence>
<organism evidence="3 4">
    <name type="scientific">Hyphobacterium marinum</name>
    <dbReference type="NCBI Taxonomy" id="3116574"/>
    <lineage>
        <taxon>Bacteria</taxon>
        <taxon>Pseudomonadati</taxon>
        <taxon>Pseudomonadota</taxon>
        <taxon>Alphaproteobacteria</taxon>
        <taxon>Maricaulales</taxon>
        <taxon>Maricaulaceae</taxon>
        <taxon>Hyphobacterium</taxon>
    </lineage>
</organism>
<proteinExistence type="inferred from homology"/>